<reference evidence="3" key="1">
    <citation type="submission" date="2019-12" db="EMBL/GenBank/DDBJ databases">
        <title>The DNA Methylation Landscape of Giant Viruses.</title>
        <authorList>
            <person name="Jeudy S."/>
            <person name="Rigou S."/>
            <person name="Alempic J.-M."/>
            <person name="Claverie J.-M."/>
            <person name="Abergel C."/>
            <person name="Legendre M."/>
        </authorList>
    </citation>
    <scope>NUCLEOTIDE SEQUENCE</scope>
    <source>
        <strain evidence="3">P4</strain>
    </source>
</reference>
<dbReference type="SUPFAM" id="SSF81383">
    <property type="entry name" value="F-box domain"/>
    <property type="match status" value="1"/>
</dbReference>
<evidence type="ECO:0000259" key="2">
    <source>
        <dbReference type="Pfam" id="PF00646"/>
    </source>
</evidence>
<accession>A0A6G8MYA2</accession>
<evidence type="ECO:0000256" key="1">
    <source>
        <dbReference type="SAM" id="Phobius"/>
    </source>
</evidence>
<keyword evidence="4" id="KW-1185">Reference proteome</keyword>
<sequence>MNILPSELVAHVLSFLSLPDRARLALCFSGLYEENILEIQTCRALYYKRPPYLSRIKNMVIKEYKEGFTERPGGLLTIYNAELRQTIFMSVNLKLSGLSNQSHMLRKGQVRIFYLDPNHLTKHSPRGEQCDYGSLYLTEKSPRETFVEEQERKSMRTLLLMIFLFICAFCLFVSHDLSRLG</sequence>
<keyword evidence="1" id="KW-0812">Transmembrane</keyword>
<organism evidence="3 4">
    <name type="scientific">Cedratvirus kamchatka</name>
    <dbReference type="NCBI Taxonomy" id="2716914"/>
    <lineage>
        <taxon>Viruses</taxon>
        <taxon>Pithoviruses</taxon>
        <taxon>Orthocedratvirinae</taxon>
        <taxon>Alphacedratvirus</taxon>
        <taxon>Alphacedratvirus rossiense</taxon>
    </lineage>
</organism>
<keyword evidence="1" id="KW-0472">Membrane</keyword>
<dbReference type="EMBL" id="MN873693">
    <property type="protein sequence ID" value="QIN54607.1"/>
    <property type="molecule type" value="Genomic_DNA"/>
</dbReference>
<feature type="domain" description="F-box" evidence="2">
    <location>
        <begin position="3"/>
        <end position="28"/>
    </location>
</feature>
<feature type="transmembrane region" description="Helical" evidence="1">
    <location>
        <begin position="158"/>
        <end position="175"/>
    </location>
</feature>
<name>A0A6G8MYA2_9VIRU</name>
<proteinExistence type="predicted"/>
<protein>
    <submittedName>
        <fullName evidence="3">Membrane protein</fullName>
    </submittedName>
</protein>
<dbReference type="Pfam" id="PF00646">
    <property type="entry name" value="F-box"/>
    <property type="match status" value="1"/>
</dbReference>
<gene>
    <name evidence="3" type="primary">ck482</name>
</gene>
<dbReference type="InterPro" id="IPR001810">
    <property type="entry name" value="F-box_dom"/>
</dbReference>
<keyword evidence="1" id="KW-1133">Transmembrane helix</keyword>
<dbReference type="Proteomes" id="UP001224087">
    <property type="component" value="Segment"/>
</dbReference>
<evidence type="ECO:0000313" key="3">
    <source>
        <dbReference type="EMBL" id="QIN54607.1"/>
    </source>
</evidence>
<evidence type="ECO:0000313" key="4">
    <source>
        <dbReference type="Proteomes" id="UP001224087"/>
    </source>
</evidence>
<dbReference type="InterPro" id="IPR036047">
    <property type="entry name" value="F-box-like_dom_sf"/>
</dbReference>